<gene>
    <name evidence="2" type="ORF">BWQ96_03947</name>
</gene>
<keyword evidence="1" id="KW-0812">Transmembrane</keyword>
<dbReference type="EMBL" id="NBIV01000041">
    <property type="protein sequence ID" value="PXF46291.1"/>
    <property type="molecule type" value="Genomic_DNA"/>
</dbReference>
<keyword evidence="3" id="KW-1185">Reference proteome</keyword>
<organism evidence="2 3">
    <name type="scientific">Gracilariopsis chorda</name>
    <dbReference type="NCBI Taxonomy" id="448386"/>
    <lineage>
        <taxon>Eukaryota</taxon>
        <taxon>Rhodophyta</taxon>
        <taxon>Florideophyceae</taxon>
        <taxon>Rhodymeniophycidae</taxon>
        <taxon>Gracilariales</taxon>
        <taxon>Gracilariaceae</taxon>
        <taxon>Gracilariopsis</taxon>
    </lineage>
</organism>
<proteinExistence type="predicted"/>
<keyword evidence="1" id="KW-0472">Membrane</keyword>
<dbReference type="Proteomes" id="UP000247409">
    <property type="component" value="Unassembled WGS sequence"/>
</dbReference>
<evidence type="ECO:0000313" key="2">
    <source>
        <dbReference type="EMBL" id="PXF46291.1"/>
    </source>
</evidence>
<evidence type="ECO:0000256" key="1">
    <source>
        <dbReference type="SAM" id="Phobius"/>
    </source>
</evidence>
<reference evidence="2 3" key="1">
    <citation type="journal article" date="2018" name="Mol. Biol. Evol.">
        <title>Analysis of the draft genome of the red seaweed Gracilariopsis chorda provides insights into genome size evolution in Rhodophyta.</title>
        <authorList>
            <person name="Lee J."/>
            <person name="Yang E.C."/>
            <person name="Graf L."/>
            <person name="Yang J.H."/>
            <person name="Qiu H."/>
            <person name="Zel Zion U."/>
            <person name="Chan C.X."/>
            <person name="Stephens T.G."/>
            <person name="Weber A.P.M."/>
            <person name="Boo G.H."/>
            <person name="Boo S.M."/>
            <person name="Kim K.M."/>
            <person name="Shin Y."/>
            <person name="Jung M."/>
            <person name="Lee S.J."/>
            <person name="Yim H.S."/>
            <person name="Lee J.H."/>
            <person name="Bhattacharya D."/>
            <person name="Yoon H.S."/>
        </authorList>
    </citation>
    <scope>NUCLEOTIDE SEQUENCE [LARGE SCALE GENOMIC DNA]</scope>
    <source>
        <strain evidence="2 3">SKKU-2015</strain>
        <tissue evidence="2">Whole body</tissue>
    </source>
</reference>
<evidence type="ECO:0000313" key="3">
    <source>
        <dbReference type="Proteomes" id="UP000247409"/>
    </source>
</evidence>
<protein>
    <submittedName>
        <fullName evidence="2">Uncharacterized protein</fullName>
    </submittedName>
</protein>
<keyword evidence="1" id="KW-1133">Transmembrane helix</keyword>
<feature type="transmembrane region" description="Helical" evidence="1">
    <location>
        <begin position="146"/>
        <end position="168"/>
    </location>
</feature>
<name>A0A2V3IVZ4_9FLOR</name>
<comment type="caution">
    <text evidence="2">The sequence shown here is derived from an EMBL/GenBank/DDBJ whole genome shotgun (WGS) entry which is preliminary data.</text>
</comment>
<sequence length="238" mass="26794">MIEVDRHYFVSCSLPITVQFGTSCTMQNVTASGKCTATLAEHWFSILSEAHRVQGWTSSQTQEFWFAFGIPRAEFAAVCTGNITAFVSCKQHSLEYMHRSDMEFFLTPDQPVAEYRMDAKPLDSSSIDITGSESKRQLLQNSHFCIVLLATLIIFVLPFLGRKAALLLSRLRNRIKRENPIECNCRTAGFLGRPDKSVSSPKERERSSERYGFMTVKYGAIILRENSKASLTKTIGVS</sequence>
<dbReference type="AlphaFoldDB" id="A0A2V3IVZ4"/>
<dbReference type="PROSITE" id="PS51257">
    <property type="entry name" value="PROKAR_LIPOPROTEIN"/>
    <property type="match status" value="1"/>
</dbReference>
<accession>A0A2V3IVZ4</accession>